<proteinExistence type="predicted"/>
<keyword evidence="2" id="KW-1185">Reference proteome</keyword>
<comment type="caution">
    <text evidence="1">The sequence shown here is derived from an EMBL/GenBank/DDBJ whole genome shotgun (WGS) entry which is preliminary data.</text>
</comment>
<evidence type="ECO:0000313" key="1">
    <source>
        <dbReference type="EMBL" id="KAK6621664.1"/>
    </source>
</evidence>
<evidence type="ECO:0000313" key="2">
    <source>
        <dbReference type="Proteomes" id="UP001359485"/>
    </source>
</evidence>
<sequence>MTCNNYSGSADDRYLSQQEHRNINRLWGRTLQNASVSKVNLSVSDDTNDIFDKRGVRFGQKGQCDTGNICDPNDPAKKFPSEAVQKKLAKGKSFAKKKSPLQKFDEVVTRELTSRRMAEDEGMPSFEGSKNWSTLQFSSSKFSDFGRSKISTEHKVSRGLLSNVEKEVKPGDPGDVENAYLMDAIEKLAQAQALCRFDAAVKAAEAATASVPPEKAEEVAMACARDYQSEIVDVINEKIPTNEDKKPIEVIGYIGVTKMRDCV</sequence>
<name>A0ABR1AKD3_POLSC</name>
<reference evidence="1 2" key="1">
    <citation type="submission" date="2023-09" db="EMBL/GenBank/DDBJ databases">
        <title>Genomes of two closely related lineages of the louse Polyplax serrata with different host specificities.</title>
        <authorList>
            <person name="Martinu J."/>
            <person name="Tarabai H."/>
            <person name="Stefka J."/>
            <person name="Hypsa V."/>
        </authorList>
    </citation>
    <scope>NUCLEOTIDE SEQUENCE [LARGE SCALE GENOMIC DNA]</scope>
    <source>
        <strain evidence="1">98ZLc_SE</strain>
    </source>
</reference>
<dbReference type="Proteomes" id="UP001359485">
    <property type="component" value="Unassembled WGS sequence"/>
</dbReference>
<gene>
    <name evidence="1" type="ORF">RUM44_001471</name>
</gene>
<accession>A0ABR1AKD3</accession>
<protein>
    <submittedName>
        <fullName evidence="1">Uncharacterized protein</fullName>
    </submittedName>
</protein>
<organism evidence="1 2">
    <name type="scientific">Polyplax serrata</name>
    <name type="common">Common mouse louse</name>
    <dbReference type="NCBI Taxonomy" id="468196"/>
    <lineage>
        <taxon>Eukaryota</taxon>
        <taxon>Metazoa</taxon>
        <taxon>Ecdysozoa</taxon>
        <taxon>Arthropoda</taxon>
        <taxon>Hexapoda</taxon>
        <taxon>Insecta</taxon>
        <taxon>Pterygota</taxon>
        <taxon>Neoptera</taxon>
        <taxon>Paraneoptera</taxon>
        <taxon>Psocodea</taxon>
        <taxon>Troctomorpha</taxon>
        <taxon>Phthiraptera</taxon>
        <taxon>Anoplura</taxon>
        <taxon>Polyplacidae</taxon>
        <taxon>Polyplax</taxon>
    </lineage>
</organism>
<dbReference type="EMBL" id="JAWJWF010000047">
    <property type="protein sequence ID" value="KAK6621664.1"/>
    <property type="molecule type" value="Genomic_DNA"/>
</dbReference>